<evidence type="ECO:0000313" key="11">
    <source>
        <dbReference type="EMBL" id="MEQ2181158.1"/>
    </source>
</evidence>
<name>A0ABV0PCH4_9TELE</name>
<keyword evidence="6 9" id="KW-1133">Transmembrane helix</keyword>
<keyword evidence="12" id="KW-1185">Reference proteome</keyword>
<protein>
    <recommendedName>
        <fullName evidence="9">Solute carrier family 41 member</fullName>
    </recommendedName>
</protein>
<comment type="similarity">
    <text evidence="2 9">Belongs to the SLC41A transporter family.</text>
</comment>
<feature type="transmembrane region" description="Helical" evidence="9">
    <location>
        <begin position="32"/>
        <end position="53"/>
    </location>
</feature>
<evidence type="ECO:0000256" key="3">
    <source>
        <dbReference type="ARBA" id="ARBA00022448"/>
    </source>
</evidence>
<proteinExistence type="inferred from homology"/>
<feature type="domain" description="SLC41A/MgtE integral membrane" evidence="10">
    <location>
        <begin position="171"/>
        <end position="265"/>
    </location>
</feature>
<evidence type="ECO:0000313" key="12">
    <source>
        <dbReference type="Proteomes" id="UP001476798"/>
    </source>
</evidence>
<feature type="transmembrane region" description="Helical" evidence="9">
    <location>
        <begin position="102"/>
        <end position="127"/>
    </location>
</feature>
<evidence type="ECO:0000256" key="5">
    <source>
        <dbReference type="ARBA" id="ARBA00022842"/>
    </source>
</evidence>
<evidence type="ECO:0000256" key="1">
    <source>
        <dbReference type="ARBA" id="ARBA00004141"/>
    </source>
</evidence>
<evidence type="ECO:0000256" key="6">
    <source>
        <dbReference type="ARBA" id="ARBA00022989"/>
    </source>
</evidence>
<keyword evidence="4 9" id="KW-0812">Transmembrane</keyword>
<evidence type="ECO:0000256" key="8">
    <source>
        <dbReference type="ARBA" id="ARBA00023136"/>
    </source>
</evidence>
<dbReference type="PANTHER" id="PTHR16228">
    <property type="entry name" value="DIVALENT CATION TRANSPORTER SOLUTE CARRIER FAMILY 41"/>
    <property type="match status" value="1"/>
</dbReference>
<dbReference type="SUPFAM" id="SSF161093">
    <property type="entry name" value="MgtE membrane domain-like"/>
    <property type="match status" value="2"/>
</dbReference>
<keyword evidence="3 9" id="KW-0813">Transport</keyword>
<dbReference type="InterPro" id="IPR045349">
    <property type="entry name" value="SLC41A1-3"/>
</dbReference>
<keyword evidence="8 9" id="KW-0472">Membrane</keyword>
<feature type="transmembrane region" description="Helical" evidence="9">
    <location>
        <begin position="180"/>
        <end position="200"/>
    </location>
</feature>
<dbReference type="EMBL" id="JAHRIO010070423">
    <property type="protein sequence ID" value="MEQ2181158.1"/>
    <property type="molecule type" value="Genomic_DNA"/>
</dbReference>
<feature type="non-terminal residue" evidence="11">
    <location>
        <position position="1"/>
    </location>
</feature>
<comment type="caution">
    <text evidence="9">Lacks conserved residue(s) required for the propagation of feature annotation.</text>
</comment>
<comment type="caution">
    <text evidence="11">The sequence shown here is derived from an EMBL/GenBank/DDBJ whole genome shotgun (WGS) entry which is preliminary data.</text>
</comment>
<evidence type="ECO:0000256" key="7">
    <source>
        <dbReference type="ARBA" id="ARBA00023065"/>
    </source>
</evidence>
<dbReference type="InterPro" id="IPR036739">
    <property type="entry name" value="SLC41_membr_dom_sf"/>
</dbReference>
<dbReference type="Pfam" id="PF01769">
    <property type="entry name" value="MgtE"/>
    <property type="match status" value="2"/>
</dbReference>
<organism evidence="11 12">
    <name type="scientific">Goodea atripinnis</name>
    <dbReference type="NCBI Taxonomy" id="208336"/>
    <lineage>
        <taxon>Eukaryota</taxon>
        <taxon>Metazoa</taxon>
        <taxon>Chordata</taxon>
        <taxon>Craniata</taxon>
        <taxon>Vertebrata</taxon>
        <taxon>Euteleostomi</taxon>
        <taxon>Actinopterygii</taxon>
        <taxon>Neopterygii</taxon>
        <taxon>Teleostei</taxon>
        <taxon>Neoteleostei</taxon>
        <taxon>Acanthomorphata</taxon>
        <taxon>Ovalentaria</taxon>
        <taxon>Atherinomorphae</taxon>
        <taxon>Cyprinodontiformes</taxon>
        <taxon>Goodeidae</taxon>
        <taxon>Goodea</taxon>
    </lineage>
</organism>
<dbReference type="PANTHER" id="PTHR16228:SF22">
    <property type="entry name" value="SOLUTE CARRIER FAMILY 41 MEMBER 3"/>
    <property type="match status" value="1"/>
</dbReference>
<evidence type="ECO:0000256" key="2">
    <source>
        <dbReference type="ARBA" id="ARBA00009749"/>
    </source>
</evidence>
<feature type="transmembrane region" description="Helical" evidence="9">
    <location>
        <begin position="65"/>
        <end position="90"/>
    </location>
</feature>
<reference evidence="11 12" key="1">
    <citation type="submission" date="2021-06" db="EMBL/GenBank/DDBJ databases">
        <authorList>
            <person name="Palmer J.M."/>
        </authorList>
    </citation>
    <scope>NUCLEOTIDE SEQUENCE [LARGE SCALE GENOMIC DNA]</scope>
    <source>
        <strain evidence="11 12">GA_2019</strain>
        <tissue evidence="11">Muscle</tissue>
    </source>
</reference>
<feature type="transmembrane region" description="Helical" evidence="9">
    <location>
        <begin position="206"/>
        <end position="229"/>
    </location>
</feature>
<dbReference type="InterPro" id="IPR006667">
    <property type="entry name" value="SLC41_membr_dom"/>
</dbReference>
<comment type="subcellular location">
    <subcellularLocation>
        <location evidence="1 9">Membrane</location>
        <topology evidence="1 9">Multi-pass membrane protein</topology>
    </subcellularLocation>
</comment>
<evidence type="ECO:0000256" key="4">
    <source>
        <dbReference type="ARBA" id="ARBA00022692"/>
    </source>
</evidence>
<sequence length="278" mass="29363">ANTGQMDDPDKQWTMVCSNLALIQVTTSAFTLQVQATVVGFLAAVAAICLGAISRGGVELDQAAVLCASSITTAFVAALSLGLVMIGVIIGSRKVGINPDNVATPIAASLGDLITLSLLAGVSSTLYEYIGEKHGSTDSEVDSLFSVVSVRSEVFYQSFPFPPDKATQSSNGVNSKSARVLLMLVIPGHLVFLYAISLLQGEEAPVTVAFTICYLCAALLQVAILLYVADLIVRLMWRRSLDPDNFSIPYLTALGDLLGTGFLALCFRCVSLIQSLSM</sequence>
<evidence type="ECO:0000259" key="10">
    <source>
        <dbReference type="Pfam" id="PF01769"/>
    </source>
</evidence>
<keyword evidence="7 9" id="KW-0406">Ion transport</keyword>
<comment type="function">
    <text evidence="9">Acts as a magnesium transporter.</text>
</comment>
<gene>
    <name evidence="11" type="ORF">GOODEAATRI_008536</name>
</gene>
<evidence type="ECO:0000256" key="9">
    <source>
        <dbReference type="RuleBase" id="RU369007"/>
    </source>
</evidence>
<accession>A0ABV0PCH4</accession>
<dbReference type="Proteomes" id="UP001476798">
    <property type="component" value="Unassembled WGS sequence"/>
</dbReference>
<feature type="domain" description="SLC41A/MgtE integral membrane" evidence="10">
    <location>
        <begin position="3"/>
        <end position="122"/>
    </location>
</feature>
<dbReference type="Gene3D" id="1.10.357.20">
    <property type="entry name" value="SLC41 divalent cation transporters, integral membrane domain"/>
    <property type="match status" value="2"/>
</dbReference>
<keyword evidence="5 9" id="KW-0460">Magnesium</keyword>